<dbReference type="EMBL" id="UINC01163786">
    <property type="protein sequence ID" value="SVD64284.1"/>
    <property type="molecule type" value="Genomic_DNA"/>
</dbReference>
<reference evidence="2" key="1">
    <citation type="submission" date="2018-05" db="EMBL/GenBank/DDBJ databases">
        <authorList>
            <person name="Lanie J.A."/>
            <person name="Ng W.-L."/>
            <person name="Kazmierczak K.M."/>
            <person name="Andrzejewski T.M."/>
            <person name="Davidsen T.M."/>
            <person name="Wayne K.J."/>
            <person name="Tettelin H."/>
            <person name="Glass J.I."/>
            <person name="Rusch D."/>
            <person name="Podicherti R."/>
            <person name="Tsui H.-C.T."/>
            <person name="Winkler M.E."/>
        </authorList>
    </citation>
    <scope>NUCLEOTIDE SEQUENCE</scope>
</reference>
<dbReference type="SUPFAM" id="SSF52172">
    <property type="entry name" value="CheY-like"/>
    <property type="match status" value="1"/>
</dbReference>
<sequence>MIESSDQLGVAPENGEDARVLVVDDEPIIRELLAECLEGAGYRPLCVGCAEEGLKALELGVFDL</sequence>
<dbReference type="InterPro" id="IPR011006">
    <property type="entry name" value="CheY-like_superfamily"/>
</dbReference>
<accession>A0A382X083</accession>
<dbReference type="InterPro" id="IPR001789">
    <property type="entry name" value="Sig_transdc_resp-reg_receiver"/>
</dbReference>
<name>A0A382X083_9ZZZZ</name>
<evidence type="ECO:0000313" key="2">
    <source>
        <dbReference type="EMBL" id="SVD64284.1"/>
    </source>
</evidence>
<dbReference type="AlphaFoldDB" id="A0A382X083"/>
<dbReference type="PROSITE" id="PS50110">
    <property type="entry name" value="RESPONSE_REGULATORY"/>
    <property type="match status" value="1"/>
</dbReference>
<evidence type="ECO:0000259" key="1">
    <source>
        <dbReference type="PROSITE" id="PS50110"/>
    </source>
</evidence>
<proteinExistence type="predicted"/>
<feature type="domain" description="Response regulatory" evidence="1">
    <location>
        <begin position="19"/>
        <end position="64"/>
    </location>
</feature>
<dbReference type="Gene3D" id="3.40.50.2300">
    <property type="match status" value="1"/>
</dbReference>
<organism evidence="2">
    <name type="scientific">marine metagenome</name>
    <dbReference type="NCBI Taxonomy" id="408172"/>
    <lineage>
        <taxon>unclassified sequences</taxon>
        <taxon>metagenomes</taxon>
        <taxon>ecological metagenomes</taxon>
    </lineage>
</organism>
<feature type="non-terminal residue" evidence="2">
    <location>
        <position position="64"/>
    </location>
</feature>
<dbReference type="GO" id="GO:0000160">
    <property type="term" value="P:phosphorelay signal transduction system"/>
    <property type="evidence" value="ECO:0007669"/>
    <property type="project" value="InterPro"/>
</dbReference>
<protein>
    <recommendedName>
        <fullName evidence="1">Response regulatory domain-containing protein</fullName>
    </recommendedName>
</protein>
<gene>
    <name evidence="2" type="ORF">METZ01_LOCUS417138</name>
</gene>